<evidence type="ECO:0000256" key="4">
    <source>
        <dbReference type="ARBA" id="ARBA00022679"/>
    </source>
</evidence>
<dbReference type="GO" id="GO:0005737">
    <property type="term" value="C:cytoplasm"/>
    <property type="evidence" value="ECO:0007669"/>
    <property type="project" value="TreeGrafter"/>
</dbReference>
<dbReference type="GO" id="GO:0006511">
    <property type="term" value="P:ubiquitin-dependent protein catabolic process"/>
    <property type="evidence" value="ECO:0007669"/>
    <property type="project" value="TreeGrafter"/>
</dbReference>
<sequence length="358" mass="40252">VRRSNVWEDAKIKMKKCSNDELNNLIKIQFVGEPAVDQGGPRNEFFSLVHNEVSKSGMFIGKENRKCFNHDILALEQRNYYIYGQLCYIAILQGSPSPCFFAPSVVDYIVYGKTEKVETCVGDVPNQKVKQKLEELEKIEDPEASFECSFKFKAGFSKPLSTFQEKDKLFHAIALHYTLLSSLSEINQFMEGLNVHGLLDHLRQHPQQARKLFLYSENQLNAEQVDNLFVPSLSPKGSNKRAAEESVSLNFTRYLEDVEAGDVTCKLVDFNSNEESELQVTLPALLQFITGSSSVPALGFVDKPPLITFQHDSSGRKLSANTCANTLRLPVNNTFLNYDSFKVEFTSCMAEAPGFGNV</sequence>
<dbReference type="EMBL" id="CACRXK020004842">
    <property type="protein sequence ID" value="CAB4004241.1"/>
    <property type="molecule type" value="Genomic_DNA"/>
</dbReference>
<keyword evidence="4" id="KW-0808">Transferase</keyword>
<organism evidence="8 9">
    <name type="scientific">Paramuricea clavata</name>
    <name type="common">Red gorgonian</name>
    <name type="synonym">Violescent sea-whip</name>
    <dbReference type="NCBI Taxonomy" id="317549"/>
    <lineage>
        <taxon>Eukaryota</taxon>
        <taxon>Metazoa</taxon>
        <taxon>Cnidaria</taxon>
        <taxon>Anthozoa</taxon>
        <taxon>Octocorallia</taxon>
        <taxon>Malacalcyonacea</taxon>
        <taxon>Plexauridae</taxon>
        <taxon>Paramuricea</taxon>
    </lineage>
</organism>
<evidence type="ECO:0000256" key="2">
    <source>
        <dbReference type="ARBA" id="ARBA00004906"/>
    </source>
</evidence>
<dbReference type="Proteomes" id="UP001152795">
    <property type="component" value="Unassembled WGS sequence"/>
</dbReference>
<dbReference type="InterPro" id="IPR035983">
    <property type="entry name" value="Hect_E3_ubiquitin_ligase"/>
</dbReference>
<keyword evidence="8" id="KW-0436">Ligase</keyword>
<evidence type="ECO:0000256" key="6">
    <source>
        <dbReference type="PROSITE-ProRule" id="PRU00104"/>
    </source>
</evidence>
<evidence type="ECO:0000256" key="3">
    <source>
        <dbReference type="ARBA" id="ARBA00012485"/>
    </source>
</evidence>
<feature type="active site" description="Glycyl thioester intermediate" evidence="6">
    <location>
        <position position="323"/>
    </location>
</feature>
<proteinExistence type="predicted"/>
<dbReference type="SMART" id="SM00119">
    <property type="entry name" value="HECTc"/>
    <property type="match status" value="1"/>
</dbReference>
<dbReference type="PROSITE" id="PS50237">
    <property type="entry name" value="HECT"/>
    <property type="match status" value="2"/>
</dbReference>
<evidence type="ECO:0000313" key="9">
    <source>
        <dbReference type="Proteomes" id="UP001152795"/>
    </source>
</evidence>
<dbReference type="InterPro" id="IPR050409">
    <property type="entry name" value="E3_ubiq-protein_ligase"/>
</dbReference>
<comment type="caution">
    <text evidence="6">Lacks conserved residue(s) required for the propagation of feature annotation.</text>
</comment>
<dbReference type="InterPro" id="IPR000569">
    <property type="entry name" value="HECT_dom"/>
</dbReference>
<dbReference type="AlphaFoldDB" id="A0A7D9EB54"/>
<comment type="catalytic activity">
    <reaction evidence="1">
        <text>S-ubiquitinyl-[E2 ubiquitin-conjugating enzyme]-L-cysteine + [acceptor protein]-L-lysine = [E2 ubiquitin-conjugating enzyme]-L-cysteine + N(6)-ubiquitinyl-[acceptor protein]-L-lysine.</text>
        <dbReference type="EC" id="2.3.2.26"/>
    </reaction>
</comment>
<dbReference type="PANTHER" id="PTHR11254:SF67">
    <property type="entry name" value="E3 UBIQUITIN-PROTEIN LIGASE HUWE1"/>
    <property type="match status" value="1"/>
</dbReference>
<feature type="domain" description="HECT" evidence="7">
    <location>
        <begin position="18"/>
        <end position="53"/>
    </location>
</feature>
<protein>
    <recommendedName>
        <fullName evidence="3">HECT-type E3 ubiquitin transferase</fullName>
        <ecNumber evidence="3">2.3.2.26</ecNumber>
    </recommendedName>
</protein>
<reference evidence="8" key="1">
    <citation type="submission" date="2020-04" db="EMBL/GenBank/DDBJ databases">
        <authorList>
            <person name="Alioto T."/>
            <person name="Alioto T."/>
            <person name="Gomez Garrido J."/>
        </authorList>
    </citation>
    <scope>NUCLEOTIDE SEQUENCE</scope>
    <source>
        <strain evidence="8">A484AB</strain>
    </source>
</reference>
<name>A0A7D9EB54_PARCT</name>
<keyword evidence="9" id="KW-1185">Reference proteome</keyword>
<comment type="pathway">
    <text evidence="2">Protein modification; protein ubiquitination.</text>
</comment>
<dbReference type="Gene3D" id="3.90.1750.10">
    <property type="entry name" value="Hect, E3 ligase catalytic domains"/>
    <property type="match status" value="1"/>
</dbReference>
<dbReference type="Gene3D" id="3.30.2410.10">
    <property type="entry name" value="Hect, E3 ligase catalytic domain"/>
    <property type="match status" value="1"/>
</dbReference>
<feature type="domain" description="HECT" evidence="7">
    <location>
        <begin position="285"/>
        <end position="330"/>
    </location>
</feature>
<evidence type="ECO:0000256" key="1">
    <source>
        <dbReference type="ARBA" id="ARBA00000885"/>
    </source>
</evidence>
<evidence type="ECO:0000259" key="7">
    <source>
        <dbReference type="PROSITE" id="PS50237"/>
    </source>
</evidence>
<keyword evidence="5 6" id="KW-0833">Ubl conjugation pathway</keyword>
<evidence type="ECO:0000256" key="5">
    <source>
        <dbReference type="ARBA" id="ARBA00022786"/>
    </source>
</evidence>
<dbReference type="GO" id="GO:0000209">
    <property type="term" value="P:protein polyubiquitination"/>
    <property type="evidence" value="ECO:0007669"/>
    <property type="project" value="TreeGrafter"/>
</dbReference>
<comment type="caution">
    <text evidence="8">The sequence shown here is derived from an EMBL/GenBank/DDBJ whole genome shotgun (WGS) entry which is preliminary data.</text>
</comment>
<gene>
    <name evidence="8" type="ORF">PACLA_8A004714</name>
</gene>
<dbReference type="Pfam" id="PF00632">
    <property type="entry name" value="HECT"/>
    <property type="match status" value="1"/>
</dbReference>
<dbReference type="OrthoDB" id="5985670at2759"/>
<dbReference type="EC" id="2.3.2.26" evidence="3"/>
<dbReference type="SUPFAM" id="SSF56204">
    <property type="entry name" value="Hect, E3 ligase catalytic domain"/>
    <property type="match status" value="1"/>
</dbReference>
<accession>A0A7D9EB54</accession>
<dbReference type="GO" id="GO:0061630">
    <property type="term" value="F:ubiquitin protein ligase activity"/>
    <property type="evidence" value="ECO:0007669"/>
    <property type="project" value="UniProtKB-EC"/>
</dbReference>
<evidence type="ECO:0000313" key="8">
    <source>
        <dbReference type="EMBL" id="CAB4004241.1"/>
    </source>
</evidence>
<dbReference type="GO" id="GO:0016874">
    <property type="term" value="F:ligase activity"/>
    <property type="evidence" value="ECO:0007669"/>
    <property type="project" value="UniProtKB-KW"/>
</dbReference>
<dbReference type="PANTHER" id="PTHR11254">
    <property type="entry name" value="HECT DOMAIN UBIQUITIN-PROTEIN LIGASE"/>
    <property type="match status" value="1"/>
</dbReference>
<feature type="non-terminal residue" evidence="8">
    <location>
        <position position="1"/>
    </location>
</feature>